<proteinExistence type="inferred from homology"/>
<keyword evidence="9" id="KW-1185">Reference proteome</keyword>
<dbReference type="GO" id="GO:0005654">
    <property type="term" value="C:nucleoplasm"/>
    <property type="evidence" value="ECO:0007669"/>
    <property type="project" value="UniProtKB-SubCell"/>
</dbReference>
<dbReference type="Pfam" id="PF04925">
    <property type="entry name" value="SHQ1"/>
    <property type="match status" value="1"/>
</dbReference>
<dbReference type="GO" id="GO:0000493">
    <property type="term" value="P:box H/ACA snoRNP assembly"/>
    <property type="evidence" value="ECO:0007669"/>
    <property type="project" value="InterPro"/>
</dbReference>
<feature type="domain" description="CS" evidence="7">
    <location>
        <begin position="1"/>
        <end position="89"/>
    </location>
</feature>
<dbReference type="PROSITE" id="PS51203">
    <property type="entry name" value="CS"/>
    <property type="match status" value="1"/>
</dbReference>
<dbReference type="Pfam" id="PF21413">
    <property type="entry name" value="SHQ1-like_CS"/>
    <property type="match status" value="1"/>
</dbReference>
<comment type="similarity">
    <text evidence="3">Belongs to the SHQ1 family.</text>
</comment>
<dbReference type="Proteomes" id="UP000694395">
    <property type="component" value="Chromosome 7"/>
</dbReference>
<keyword evidence="5" id="KW-0963">Cytoplasm</keyword>
<dbReference type="FunFam" id="2.60.40.790:FF:000022">
    <property type="entry name" value="Protein SHQ1 homolog"/>
    <property type="match status" value="1"/>
</dbReference>
<evidence type="ECO:0000256" key="1">
    <source>
        <dbReference type="ARBA" id="ARBA00004514"/>
    </source>
</evidence>
<dbReference type="InterPro" id="IPR039742">
    <property type="entry name" value="Shq1"/>
</dbReference>
<evidence type="ECO:0000256" key="6">
    <source>
        <dbReference type="ARBA" id="ARBA00023242"/>
    </source>
</evidence>
<evidence type="ECO:0000256" key="2">
    <source>
        <dbReference type="ARBA" id="ARBA00004642"/>
    </source>
</evidence>
<dbReference type="Ensembl" id="ENSOMYT00000042331.2">
    <property type="protein sequence ID" value="ENSOMYP00000038764.2"/>
    <property type="gene ID" value="ENSOMYG00000017934.2"/>
</dbReference>
<dbReference type="GeneTree" id="ENSGT00390000007605"/>
<reference evidence="8" key="1">
    <citation type="submission" date="2020-07" db="EMBL/GenBank/DDBJ databases">
        <title>A long reads based de novo assembly of the rainbow trout Arlee double haploid line genome.</title>
        <authorList>
            <person name="Gao G."/>
            <person name="Palti Y."/>
        </authorList>
    </citation>
    <scope>NUCLEOTIDE SEQUENCE [LARGE SCALE GENOMIC DNA]</scope>
</reference>
<evidence type="ECO:0000256" key="3">
    <source>
        <dbReference type="ARBA" id="ARBA00005607"/>
    </source>
</evidence>
<dbReference type="PANTHER" id="PTHR12967:SF0">
    <property type="entry name" value="PROTEIN SHQ1 HOMOLOG"/>
    <property type="match status" value="1"/>
</dbReference>
<comment type="subcellular location">
    <subcellularLocation>
        <location evidence="1">Cytoplasm</location>
        <location evidence="1">Cytosol</location>
    </subcellularLocation>
    <subcellularLocation>
        <location evidence="2">Nucleus</location>
        <location evidence="2">Nucleoplasm</location>
    </subcellularLocation>
</comment>
<keyword evidence="6" id="KW-0539">Nucleus</keyword>
<dbReference type="GO" id="GO:0051082">
    <property type="term" value="F:unfolded protein binding"/>
    <property type="evidence" value="ECO:0007669"/>
    <property type="project" value="TreeGrafter"/>
</dbReference>
<dbReference type="AlphaFoldDB" id="A0A8C7VPZ7"/>
<reference evidence="8" key="3">
    <citation type="submission" date="2025-09" db="UniProtKB">
        <authorList>
            <consortium name="Ensembl"/>
        </authorList>
    </citation>
    <scope>IDENTIFICATION</scope>
</reference>
<accession>A0A8C7VPZ7</accession>
<dbReference type="SUPFAM" id="SSF49764">
    <property type="entry name" value="HSP20-like chaperones"/>
    <property type="match status" value="1"/>
</dbReference>
<dbReference type="InterPro" id="IPR048696">
    <property type="entry name" value="SHQ1-like_CS"/>
</dbReference>
<sequence>MITPAFELSQDPTFLILTIRVPYTRTSEFDLYIDGDDFKFYAKPYFLRLTLPGKIVEDGREKATFDIDKGLFTLHVPKETAGEHFEGLQMLTSLLAPKGSRSAKPLVEDMEACSGILDGEEEDDEEEFDWQVEQEVYMDSSEEQLKELQKYGFGSQRSGVFTRLQEELSDVIDIQNPDRTTGSERRRKRLDAETSIFCPDHYLADLFEDEEIQGLLKFRPWWSDLCPDSIRQGEAAVSFTDDEKEQLRKFTNHSYILDKKSRFQVWLSLVDIILAYCYELRTTEGEHNVESPWTIRKLSGTLCWLETYSSLQEVLVSFGRRVLCYPLYRHFSLVSAAVQDAARVFQSGKACVLKCLLDIHTVFRENEPAYILNDLYITDYCVWIQRIGAAVPVGLSVSLQQTKRTESLGLECSLSSAYAFSRSSITVKPLENSISLISVSQGDETAGGHLRLSAFQSASLSSLPPLYIGAKCQLDLSTSWLPLAATLHRSLNGLDLVLATFTYD</sequence>
<dbReference type="Gene3D" id="2.60.40.790">
    <property type="match status" value="1"/>
</dbReference>
<dbReference type="GO" id="GO:0005829">
    <property type="term" value="C:cytosol"/>
    <property type="evidence" value="ECO:0007669"/>
    <property type="project" value="UniProtKB-SubCell"/>
</dbReference>
<evidence type="ECO:0000259" key="7">
    <source>
        <dbReference type="PROSITE" id="PS51203"/>
    </source>
</evidence>
<name>A0A8C7VPZ7_ONCMY</name>
<dbReference type="InterPro" id="IPR007052">
    <property type="entry name" value="CS_dom"/>
</dbReference>
<protein>
    <recommendedName>
        <fullName evidence="4">Protein SHQ1 homolog</fullName>
    </recommendedName>
</protein>
<evidence type="ECO:0000313" key="8">
    <source>
        <dbReference type="Ensembl" id="ENSOMYP00000038764.2"/>
    </source>
</evidence>
<evidence type="ECO:0000313" key="9">
    <source>
        <dbReference type="Proteomes" id="UP000694395"/>
    </source>
</evidence>
<organism evidence="8 9">
    <name type="scientific">Oncorhynchus mykiss</name>
    <name type="common">Rainbow trout</name>
    <name type="synonym">Salmo gairdneri</name>
    <dbReference type="NCBI Taxonomy" id="8022"/>
    <lineage>
        <taxon>Eukaryota</taxon>
        <taxon>Metazoa</taxon>
        <taxon>Chordata</taxon>
        <taxon>Craniata</taxon>
        <taxon>Vertebrata</taxon>
        <taxon>Euteleostomi</taxon>
        <taxon>Actinopterygii</taxon>
        <taxon>Neopterygii</taxon>
        <taxon>Teleostei</taxon>
        <taxon>Protacanthopterygii</taxon>
        <taxon>Salmoniformes</taxon>
        <taxon>Salmonidae</taxon>
        <taxon>Salmoninae</taxon>
        <taxon>Oncorhynchus</taxon>
    </lineage>
</organism>
<dbReference type="InterPro" id="IPR007009">
    <property type="entry name" value="Shq1_C"/>
</dbReference>
<evidence type="ECO:0000256" key="4">
    <source>
        <dbReference type="ARBA" id="ARBA00013750"/>
    </source>
</evidence>
<evidence type="ECO:0000256" key="5">
    <source>
        <dbReference type="ARBA" id="ARBA00022490"/>
    </source>
</evidence>
<reference evidence="8" key="2">
    <citation type="submission" date="2025-08" db="UniProtKB">
        <authorList>
            <consortium name="Ensembl"/>
        </authorList>
    </citation>
    <scope>IDENTIFICATION</scope>
</reference>
<dbReference type="PANTHER" id="PTHR12967">
    <property type="entry name" value="PROTEIN SHQ1 HOMOLOG"/>
    <property type="match status" value="1"/>
</dbReference>
<dbReference type="InterPro" id="IPR008978">
    <property type="entry name" value="HSP20-like_chaperone"/>
</dbReference>